<dbReference type="Gene3D" id="3.40.532.10">
    <property type="entry name" value="Peptidase C12, ubiquitin carboxyl-terminal hydrolase"/>
    <property type="match status" value="1"/>
</dbReference>
<evidence type="ECO:0000313" key="14">
    <source>
        <dbReference type="EMBL" id="CAD7222598.1"/>
    </source>
</evidence>
<evidence type="ECO:0000256" key="8">
    <source>
        <dbReference type="ARBA" id="ARBA00049710"/>
    </source>
</evidence>
<protein>
    <recommendedName>
        <fullName evidence="9 11">Ubiquitin carboxyl-terminal hydrolase</fullName>
        <ecNumber evidence="9 11">3.4.19.12</ecNumber>
    </recommendedName>
</protein>
<keyword evidence="6 9" id="KW-0788">Thiol protease</keyword>
<keyword evidence="4 9" id="KW-0833">Ubl conjugation pathway</keyword>
<evidence type="ECO:0000256" key="10">
    <source>
        <dbReference type="PROSITE-ProRule" id="PRU01393"/>
    </source>
</evidence>
<dbReference type="EMBL" id="OB660079">
    <property type="protein sequence ID" value="CAD7222598.1"/>
    <property type="molecule type" value="Genomic_DNA"/>
</dbReference>
<dbReference type="SUPFAM" id="SSF54001">
    <property type="entry name" value="Cysteine proteinases"/>
    <property type="match status" value="1"/>
</dbReference>
<dbReference type="FunFam" id="3.40.532.10:FF:000009">
    <property type="entry name" value="Ubiquitin carboxyl-terminal hydrolase"/>
    <property type="match status" value="1"/>
</dbReference>
<evidence type="ECO:0000256" key="4">
    <source>
        <dbReference type="ARBA" id="ARBA00022786"/>
    </source>
</evidence>
<name>A0A7R8W5K4_9CRUS</name>
<comment type="subunit">
    <text evidence="8">Catalytic component of the polycomb repressive deubiquitinase (PR-DUB) complex, at least composed of caly/calypso, Asx and sba (MBD5/6 homolog). The PR-DUB complex associates with nucleosomes to mediate deubiquitination of histone H2AK118ub1 substrates; the association requires the positively charged C-terminal tail of caly, probably due to direct binding of DNA. Interacts (via ULD domain) with Asx (via DEUBAD domain); the interaction produces a stable heterodimer with a composite binding site for ubiquitin. Homodimerizes (via coiled-coil hinge-region between the UCH and ULD domains) to mediate assembly of 2 copies of the caly-Asx heterodimer into a bisymmetric tetramer; dimerization enhances PR-DUB association with nucleosomes.</text>
</comment>
<dbReference type="GO" id="GO:0016579">
    <property type="term" value="P:protein deubiquitination"/>
    <property type="evidence" value="ECO:0007669"/>
    <property type="project" value="InterPro"/>
</dbReference>
<evidence type="ECO:0000256" key="3">
    <source>
        <dbReference type="ARBA" id="ARBA00022670"/>
    </source>
</evidence>
<dbReference type="GO" id="GO:0004843">
    <property type="term" value="F:cysteine-type deubiquitinase activity"/>
    <property type="evidence" value="ECO:0007669"/>
    <property type="project" value="UniProtKB-UniRule"/>
</dbReference>
<dbReference type="PROSITE" id="PS52049">
    <property type="entry name" value="ULD"/>
    <property type="match status" value="1"/>
</dbReference>
<dbReference type="CDD" id="cd09617">
    <property type="entry name" value="Peptidase_C12_UCH37_BAP1"/>
    <property type="match status" value="1"/>
</dbReference>
<feature type="region of interest" description="Disordered" evidence="12">
    <location>
        <begin position="316"/>
        <end position="347"/>
    </location>
</feature>
<dbReference type="Gene3D" id="1.20.58.860">
    <property type="match status" value="1"/>
</dbReference>
<keyword evidence="5 9" id="KW-0378">Hydrolase</keyword>
<dbReference type="Pfam" id="PF01088">
    <property type="entry name" value="Peptidase_C12"/>
    <property type="match status" value="1"/>
</dbReference>
<evidence type="ECO:0000256" key="5">
    <source>
        <dbReference type="ARBA" id="ARBA00022801"/>
    </source>
</evidence>
<organism evidence="14">
    <name type="scientific">Cyprideis torosa</name>
    <dbReference type="NCBI Taxonomy" id="163714"/>
    <lineage>
        <taxon>Eukaryota</taxon>
        <taxon>Metazoa</taxon>
        <taxon>Ecdysozoa</taxon>
        <taxon>Arthropoda</taxon>
        <taxon>Crustacea</taxon>
        <taxon>Oligostraca</taxon>
        <taxon>Ostracoda</taxon>
        <taxon>Podocopa</taxon>
        <taxon>Podocopida</taxon>
        <taxon>Cytherocopina</taxon>
        <taxon>Cytheroidea</taxon>
        <taxon>Cytherideidae</taxon>
        <taxon>Cyprideis</taxon>
    </lineage>
</organism>
<feature type="compositionally biased region" description="Polar residues" evidence="12">
    <location>
        <begin position="328"/>
        <end position="337"/>
    </location>
</feature>
<dbReference type="InterPro" id="IPR036959">
    <property type="entry name" value="Peptidase_C12_UCH_sf"/>
</dbReference>
<dbReference type="InterPro" id="IPR038765">
    <property type="entry name" value="Papain-like_cys_pep_sf"/>
</dbReference>
<evidence type="ECO:0000256" key="6">
    <source>
        <dbReference type="ARBA" id="ARBA00022807"/>
    </source>
</evidence>
<dbReference type="PRINTS" id="PR00707">
    <property type="entry name" value="UBCTHYDRLASE"/>
</dbReference>
<evidence type="ECO:0000256" key="12">
    <source>
        <dbReference type="SAM" id="MobiDB-lite"/>
    </source>
</evidence>
<dbReference type="InterPro" id="IPR041507">
    <property type="entry name" value="UCH_C"/>
</dbReference>
<dbReference type="GO" id="GO:0005737">
    <property type="term" value="C:cytoplasm"/>
    <property type="evidence" value="ECO:0007669"/>
    <property type="project" value="TreeGrafter"/>
</dbReference>
<evidence type="ECO:0000256" key="2">
    <source>
        <dbReference type="ARBA" id="ARBA00009326"/>
    </source>
</evidence>
<evidence type="ECO:0000259" key="13">
    <source>
        <dbReference type="PROSITE" id="PS52048"/>
    </source>
</evidence>
<accession>A0A7R8W5K4</accession>
<dbReference type="PIRSF" id="PIRSF038120">
    <property type="entry name" value="Ubiquitinyl_hydrolase_UCH37"/>
    <property type="match status" value="1"/>
</dbReference>
<dbReference type="InterPro" id="IPR001578">
    <property type="entry name" value="Peptidase_C12_UCH"/>
</dbReference>
<dbReference type="OrthoDB" id="1924260at2759"/>
<dbReference type="PROSITE" id="PS52048">
    <property type="entry name" value="UCH_DOMAIN"/>
    <property type="match status" value="1"/>
</dbReference>
<dbReference type="Pfam" id="PF18031">
    <property type="entry name" value="UCH_C"/>
    <property type="match status" value="1"/>
</dbReference>
<feature type="active site" description="Nucleophile" evidence="10">
    <location>
        <position position="89"/>
    </location>
</feature>
<keyword evidence="3 9" id="KW-0645">Protease</keyword>
<comment type="catalytic activity">
    <reaction evidence="1 9 10 11">
        <text>Thiol-dependent hydrolysis of ester, thioester, amide, peptide and isopeptide bonds formed by the C-terminal Gly of ubiquitin (a 76-residue protein attached to proteins as an intracellular targeting signal).</text>
        <dbReference type="EC" id="3.4.19.12"/>
    </reaction>
</comment>
<feature type="domain" description="UCH catalytic" evidence="13">
    <location>
        <begin position="6"/>
        <end position="227"/>
    </location>
</feature>
<evidence type="ECO:0000256" key="9">
    <source>
        <dbReference type="PIRNR" id="PIRNR038120"/>
    </source>
</evidence>
<evidence type="ECO:0000256" key="1">
    <source>
        <dbReference type="ARBA" id="ARBA00000707"/>
    </source>
</evidence>
<reference evidence="14" key="1">
    <citation type="submission" date="2020-11" db="EMBL/GenBank/DDBJ databases">
        <authorList>
            <person name="Tran Van P."/>
        </authorList>
    </citation>
    <scope>NUCLEOTIDE SEQUENCE</scope>
</reference>
<sequence length="347" mass="40288">MDETGNWCQIESDPAVFTELIQRFGVRGLQFDEIWSLDEESWKDLGEIRGLIFLFKWEKTDEPMGVPLTQAEAQVRNVFFAKQVIQNACGSLALVNLILNTSSEDVEIGKTLKDMKEFCVGFDPTMTGLTLTNCEEIRKIHNSFARQTVFEFEEKLFGKKEDVYHFVTYLPINGKVYELDGLRESPIDLGVCSSKEKWMETVVPILKERMRKYQNNEIHFSLMAAVPDKIMICEKKMADLQKKIADPKTTAQEKTRFSNDLKSLKLAKSDEERRRAKFSLENERRKHNYIPLLLNMLRMLGTQTDLQPIYEKAKERAVQREKRKQRVETVTSPSTEQVVKKAKKDEI</sequence>
<feature type="site" description="Important for enzyme activity" evidence="10">
    <location>
        <position position="180"/>
    </location>
</feature>
<evidence type="ECO:0000256" key="11">
    <source>
        <dbReference type="RuleBase" id="RU361215"/>
    </source>
</evidence>
<comment type="similarity">
    <text evidence="2 9 10 11">Belongs to the peptidase C12 family.</text>
</comment>
<evidence type="ECO:0000256" key="7">
    <source>
        <dbReference type="ARBA" id="ARBA00046227"/>
    </source>
</evidence>
<feature type="active site" description="Proton donor" evidence="10">
    <location>
        <position position="165"/>
    </location>
</feature>
<proteinExistence type="inferred from homology"/>
<dbReference type="AlphaFoldDB" id="A0A7R8W5K4"/>
<dbReference type="EC" id="3.4.19.12" evidence="9 11"/>
<dbReference type="GO" id="GO:0006511">
    <property type="term" value="P:ubiquitin-dependent protein catabolic process"/>
    <property type="evidence" value="ECO:0007669"/>
    <property type="project" value="UniProtKB-UniRule"/>
</dbReference>
<dbReference type="PANTHER" id="PTHR10589">
    <property type="entry name" value="UBIQUITIN CARBOXYL-TERMINAL HYDROLASE"/>
    <property type="match status" value="1"/>
</dbReference>
<dbReference type="PANTHER" id="PTHR10589:SF16">
    <property type="entry name" value="UBIQUITIN CARBOXYL-TERMINAL HYDROLASE ISOZYME L5"/>
    <property type="match status" value="1"/>
</dbReference>
<dbReference type="InterPro" id="IPR017390">
    <property type="entry name" value="Ubiquitinyl_hydrolase_UCH37"/>
</dbReference>
<feature type="site" description="Transition state stabilizer" evidence="10">
    <location>
        <position position="83"/>
    </location>
</feature>
<gene>
    <name evidence="14" type="ORF">CTOB1V02_LOCUS600</name>
</gene>
<comment type="function">
    <text evidence="7">Catalytic component of the polycomb repressive deubiquitinase (PR-DUB) complex, a complex that specifically mediates deubiquitination of histone H2A monoubiquitinated at 'Lys-119' (H2AK118ub1). Mediates bisymmetric organization of the PR-DUB complex and is involved in association with nucleosomes to mediate deubiquitination. Does not deubiquitinate monoubiquitinated histone H2B. Required to maintain the transcriptionally repressive state of homeotic genes throughout development. The PR-DUB complex has weak or no activity toward 'Lys-48'- and 'Lys-63'-linked polyubiquitin chains. Polycomb group (PcG) protein.</text>
</comment>